<organism evidence="2 3">
    <name type="scientific">Hyunsoonleella aquatilis</name>
    <dbReference type="NCBI Taxonomy" id="2762758"/>
    <lineage>
        <taxon>Bacteria</taxon>
        <taxon>Pseudomonadati</taxon>
        <taxon>Bacteroidota</taxon>
        <taxon>Flavobacteriia</taxon>
        <taxon>Flavobacteriales</taxon>
        <taxon>Flavobacteriaceae</taxon>
    </lineage>
</organism>
<dbReference type="AlphaFoldDB" id="A0A923HGT4"/>
<reference evidence="2" key="1">
    <citation type="submission" date="2020-08" db="EMBL/GenBank/DDBJ databases">
        <title>Hyunsoonleella sp. strain SJ7 genome sequencing and assembly.</title>
        <authorList>
            <person name="Kim I."/>
        </authorList>
    </citation>
    <scope>NUCLEOTIDE SEQUENCE</scope>
    <source>
        <strain evidence="2">SJ7</strain>
    </source>
</reference>
<accession>A0A923HGT4</accession>
<sequence length="530" mass="62036">MKIYIITLSLFCFGFLRAQNNLSKDYTYTVGEPYENIEEAPNGYWPFYYAFKDNQILTVKRNRKQLIIQKLDTETLKLISSKEIIDLPKNNMQEKIACLDNKYYYFYSSWSGKKTRHERLYYKEIDFKKGVLSDKSNLLVDIPEKIKSFMGLDKFTIKSSRDSSNLMVKYSKIPKVKNNNKSYELIGLHVFEKDLGEIWSKDYKIPHTETKTEIIDYQISVSGDVYMLLKVFHDNSEKDKKRGKDGAQNYHIEIHKISKDSEDTLKIDLDDKFINGINMHLNKSGKLIVSGFYTKGRVKERYISNNTDGVFIFSFDKDDNLIYKKTHEIPLSILKQYESDKANKKLSKKEAKNDAEFPYLAPKYLGINETGITLIGEQFFETEYKGRFRQHYHDMLITKLDDKGDLLWMKKLPKRQKRGKDETLSELSFSYFLSNQYHHLIFLDNIKNIELPLNKVPNLHIGGYGGYLTVYKINDGQGTVNKEAIFDTNKVGKNKLEINYINDRLIEISESEFIIEVLSKKGNRLIKVSF</sequence>
<gene>
    <name evidence="2" type="ORF">H7U19_11780</name>
</gene>
<dbReference type="RefSeq" id="WP_186562567.1">
    <property type="nucleotide sequence ID" value="NZ_JACNMF010000003.1"/>
</dbReference>
<protein>
    <recommendedName>
        <fullName evidence="4">DKNYY family protein</fullName>
    </recommendedName>
</protein>
<comment type="caution">
    <text evidence="2">The sequence shown here is derived from an EMBL/GenBank/DDBJ whole genome shotgun (WGS) entry which is preliminary data.</text>
</comment>
<feature type="signal peptide" evidence="1">
    <location>
        <begin position="1"/>
        <end position="18"/>
    </location>
</feature>
<evidence type="ECO:0000313" key="2">
    <source>
        <dbReference type="EMBL" id="MBC3759090.1"/>
    </source>
</evidence>
<dbReference type="EMBL" id="JACNMF010000003">
    <property type="protein sequence ID" value="MBC3759090.1"/>
    <property type="molecule type" value="Genomic_DNA"/>
</dbReference>
<name>A0A923HGT4_9FLAO</name>
<proteinExistence type="predicted"/>
<keyword evidence="1" id="KW-0732">Signal</keyword>
<keyword evidence="3" id="KW-1185">Reference proteome</keyword>
<evidence type="ECO:0000256" key="1">
    <source>
        <dbReference type="SAM" id="SignalP"/>
    </source>
</evidence>
<feature type="chain" id="PRO_5037908792" description="DKNYY family protein" evidence="1">
    <location>
        <begin position="19"/>
        <end position="530"/>
    </location>
</feature>
<dbReference type="Proteomes" id="UP000656244">
    <property type="component" value="Unassembled WGS sequence"/>
</dbReference>
<evidence type="ECO:0000313" key="3">
    <source>
        <dbReference type="Proteomes" id="UP000656244"/>
    </source>
</evidence>
<evidence type="ECO:0008006" key="4">
    <source>
        <dbReference type="Google" id="ProtNLM"/>
    </source>
</evidence>